<evidence type="ECO:0000256" key="1">
    <source>
        <dbReference type="SAM" id="MobiDB-lite"/>
    </source>
</evidence>
<reference evidence="2" key="1">
    <citation type="submission" date="2021-03" db="EMBL/GenBank/DDBJ databases">
        <title>Evolutionary innovations through gain and loss of genes in the ectomycorrhizal Boletales.</title>
        <authorList>
            <person name="Wu G."/>
            <person name="Miyauchi S."/>
            <person name="Morin E."/>
            <person name="Yang Z.-L."/>
            <person name="Xu J."/>
            <person name="Martin F.M."/>
        </authorList>
    </citation>
    <scope>NUCLEOTIDE SEQUENCE</scope>
    <source>
        <strain evidence="2">BR01</strain>
    </source>
</reference>
<dbReference type="AlphaFoldDB" id="A0A8I2YFG1"/>
<accession>A0A8I2YFG1</accession>
<feature type="region of interest" description="Disordered" evidence="1">
    <location>
        <begin position="264"/>
        <end position="286"/>
    </location>
</feature>
<keyword evidence="3" id="KW-1185">Reference proteome</keyword>
<feature type="region of interest" description="Disordered" evidence="1">
    <location>
        <begin position="359"/>
        <end position="436"/>
    </location>
</feature>
<name>A0A8I2YFG1_9AGAM</name>
<dbReference type="Proteomes" id="UP000683000">
    <property type="component" value="Unassembled WGS sequence"/>
</dbReference>
<dbReference type="EMBL" id="JAGFBS010000046">
    <property type="protein sequence ID" value="KAG6370663.1"/>
    <property type="molecule type" value="Genomic_DNA"/>
</dbReference>
<evidence type="ECO:0000313" key="2">
    <source>
        <dbReference type="EMBL" id="KAG6370663.1"/>
    </source>
</evidence>
<proteinExistence type="predicted"/>
<dbReference type="OrthoDB" id="2683473at2759"/>
<feature type="compositionally biased region" description="Low complexity" evidence="1">
    <location>
        <begin position="267"/>
        <end position="277"/>
    </location>
</feature>
<evidence type="ECO:0000313" key="3">
    <source>
        <dbReference type="Proteomes" id="UP000683000"/>
    </source>
</evidence>
<organism evidence="2 3">
    <name type="scientific">Boletus reticuloceps</name>
    <dbReference type="NCBI Taxonomy" id="495285"/>
    <lineage>
        <taxon>Eukaryota</taxon>
        <taxon>Fungi</taxon>
        <taxon>Dikarya</taxon>
        <taxon>Basidiomycota</taxon>
        <taxon>Agaricomycotina</taxon>
        <taxon>Agaricomycetes</taxon>
        <taxon>Agaricomycetidae</taxon>
        <taxon>Boletales</taxon>
        <taxon>Boletineae</taxon>
        <taxon>Boletaceae</taxon>
        <taxon>Boletoideae</taxon>
        <taxon>Boletus</taxon>
    </lineage>
</organism>
<protein>
    <submittedName>
        <fullName evidence="2">Uncharacterized protein</fullName>
    </submittedName>
</protein>
<comment type="caution">
    <text evidence="2">The sequence shown here is derived from an EMBL/GenBank/DDBJ whole genome shotgun (WGS) entry which is preliminary data.</text>
</comment>
<gene>
    <name evidence="2" type="ORF">JVT61DRAFT_11148</name>
</gene>
<sequence>MSHSRSPHKNRLDYLDLCQQPKACVEIKMTVSFDFEKLRGMLCALPAANPSITLSHGIDSAAEQACVHRINEIFTAEYLPAIRERLFNWDPVELPPSMNNRLYLDDISISCASRSPFHFPDPLIHSTPFLMPRRELSIGEISLPGRPSMDYSSVLSDISDISTSTSNIVFAAHPDNKSFHSLSDDHQSLDLSITSERLEPSFVICPSPNVTLRRQRRAETPPSPTIGLLAEDIVVTRSGCMSGPNKQVGKFLVPLPEIWDNESGHASPISISSDSDPGTPTKQHYSELPTELGPICSRMPCHSQKAPVFVMGQKKTPLAQALSAQPKAHTNTDNLPAVRTPSLEPMPAPIIPNASVMKKTTQVAKRRPIHVVPDEDVEARPTSRNKKTRLNNSESPSRYPDLSIPHQNTALQPRKPAPHAQKSATLGFSPPAPHAGSMQIQARLDGHDNGLIVTNNFYLMAMDPLTHNQSRDVGQDRITSEITKLLAGHRVGSTTLEEIWQCIYQAPGYKPDCWMANLAKNGVPEELFGPVLQIMTTASKDRRKTQR</sequence>